<keyword evidence="3" id="KW-1185">Reference proteome</keyword>
<dbReference type="AlphaFoldDB" id="C4XKQ3"/>
<dbReference type="Proteomes" id="UP000009071">
    <property type="component" value="Chromosome"/>
</dbReference>
<dbReference type="HOGENOM" id="CLU_3098152_0_0_7"/>
<accession>C4XKQ3</accession>
<feature type="region of interest" description="Disordered" evidence="1">
    <location>
        <begin position="1"/>
        <end position="25"/>
    </location>
</feature>
<proteinExistence type="predicted"/>
<reference evidence="2 3" key="1">
    <citation type="journal article" date="2009" name="Genome Res.">
        <title>Whole genome sequence of Desulfovibrio magneticus strain RS-1 revealed common gene clusters in magnetotactic bacteria.</title>
        <authorList>
            <person name="Nakazawa H."/>
            <person name="Arakaki A."/>
            <person name="Narita-Yamada S."/>
            <person name="Yashiro I."/>
            <person name="Jinno K."/>
            <person name="Aoki N."/>
            <person name="Tsuruyama A."/>
            <person name="Okamura Y."/>
            <person name="Tanikawa S."/>
            <person name="Fujita N."/>
            <person name="Takeyama H."/>
            <person name="Matsunaga T."/>
        </authorList>
    </citation>
    <scope>NUCLEOTIDE SEQUENCE [LARGE SCALE GENOMIC DNA]</scope>
    <source>
        <strain evidence="3">ATCC 700980 / DSM 13731 / RS-1</strain>
    </source>
</reference>
<evidence type="ECO:0000313" key="2">
    <source>
        <dbReference type="EMBL" id="BAH74444.1"/>
    </source>
</evidence>
<evidence type="ECO:0000313" key="3">
    <source>
        <dbReference type="Proteomes" id="UP000009071"/>
    </source>
</evidence>
<organism evidence="2 3">
    <name type="scientific">Solidesulfovibrio magneticus (strain ATCC 700980 / DSM 13731 / RS-1)</name>
    <name type="common">Desulfovibrio magneticus</name>
    <dbReference type="NCBI Taxonomy" id="573370"/>
    <lineage>
        <taxon>Bacteria</taxon>
        <taxon>Pseudomonadati</taxon>
        <taxon>Thermodesulfobacteriota</taxon>
        <taxon>Desulfovibrionia</taxon>
        <taxon>Desulfovibrionales</taxon>
        <taxon>Desulfovibrionaceae</taxon>
        <taxon>Solidesulfovibrio</taxon>
    </lineage>
</organism>
<protein>
    <submittedName>
        <fullName evidence="2">Uncharacterized protein</fullName>
    </submittedName>
</protein>
<evidence type="ECO:0000256" key="1">
    <source>
        <dbReference type="SAM" id="MobiDB-lite"/>
    </source>
</evidence>
<name>C4XKQ3_SOLM1</name>
<gene>
    <name evidence="2" type="ordered locus">DMR_09530</name>
</gene>
<dbReference type="KEGG" id="dma:DMR_09530"/>
<dbReference type="EMBL" id="AP010904">
    <property type="protein sequence ID" value="BAH74444.1"/>
    <property type="molecule type" value="Genomic_DNA"/>
</dbReference>
<sequence>MLFKQKDSLDQWGGHGSLGSLSWTKPYGNRTLGVGRDFLGFWPRGSPLGEL</sequence>